<keyword evidence="2" id="KW-0812">Transmembrane</keyword>
<sequence length="108" mass="11212">MSLTPRSDYQDALAKSATTQTEHPWKATLRTLVQVGIPALIGIGVVVPEVIQIILDGFGETMTAEARAWFLAAAAAVTAGAGVLARIMAIPLVNEFLTKIGLGAAPKG</sequence>
<organism evidence="3 4">
    <name type="scientific">Microbacterium phage Brahms</name>
    <dbReference type="NCBI Taxonomy" id="2419973"/>
    <lineage>
        <taxon>Viruses</taxon>
        <taxon>Duplodnaviria</taxon>
        <taxon>Heunggongvirae</taxon>
        <taxon>Uroviricota</taxon>
        <taxon>Caudoviricetes</taxon>
        <taxon>Armstrongvirus</taxon>
        <taxon>Armstrongvirus armstrong</taxon>
    </lineage>
</organism>
<feature type="transmembrane region" description="Helical" evidence="2">
    <location>
        <begin position="67"/>
        <end position="89"/>
    </location>
</feature>
<evidence type="ECO:0000256" key="2">
    <source>
        <dbReference type="SAM" id="Phobius"/>
    </source>
</evidence>
<name>A0A3G2KAA3_9CAUD</name>
<evidence type="ECO:0000313" key="4">
    <source>
        <dbReference type="Proteomes" id="UP000279098"/>
    </source>
</evidence>
<reference evidence="3 4" key="1">
    <citation type="submission" date="2018-09" db="EMBL/GenBank/DDBJ databases">
        <authorList>
            <person name="Fryberger R.B."/>
            <person name="Stoner T.H."/>
            <person name="Garlena R.A."/>
            <person name="Russell D.A."/>
            <person name="Pope W.H."/>
            <person name="Jacobs-Sera D."/>
            <person name="Hatfull G.F."/>
        </authorList>
    </citation>
    <scope>NUCLEOTIDE SEQUENCE [LARGE SCALE GENOMIC DNA]</scope>
</reference>
<accession>A0A3G2KAA3</accession>
<feature type="region of interest" description="Disordered" evidence="1">
    <location>
        <begin position="1"/>
        <end position="20"/>
    </location>
</feature>
<dbReference type="Proteomes" id="UP000279098">
    <property type="component" value="Genome"/>
</dbReference>
<protein>
    <submittedName>
        <fullName evidence="3">Uncharacterized protein</fullName>
    </submittedName>
</protein>
<evidence type="ECO:0000256" key="1">
    <source>
        <dbReference type="SAM" id="MobiDB-lite"/>
    </source>
</evidence>
<evidence type="ECO:0000313" key="3">
    <source>
        <dbReference type="EMBL" id="AYN55894.1"/>
    </source>
</evidence>
<gene>
    <name evidence="3" type="primary">22</name>
    <name evidence="3" type="ORF">PBI_BRAHMS_22</name>
</gene>
<keyword evidence="2" id="KW-1133">Transmembrane helix</keyword>
<feature type="transmembrane region" description="Helical" evidence="2">
    <location>
        <begin position="35"/>
        <end position="55"/>
    </location>
</feature>
<proteinExistence type="predicted"/>
<keyword evidence="2" id="KW-0472">Membrane</keyword>
<dbReference type="EMBL" id="MH834602">
    <property type="protein sequence ID" value="AYN55894.1"/>
    <property type="molecule type" value="Genomic_DNA"/>
</dbReference>